<feature type="region of interest" description="Disordered" evidence="5">
    <location>
        <begin position="1"/>
        <end position="26"/>
    </location>
</feature>
<evidence type="ECO:0000256" key="1">
    <source>
        <dbReference type="ARBA" id="ARBA00022490"/>
    </source>
</evidence>
<organism evidence="6 7">
    <name type="scientific">Kineosporia babensis</name>
    <dbReference type="NCBI Taxonomy" id="499548"/>
    <lineage>
        <taxon>Bacteria</taxon>
        <taxon>Bacillati</taxon>
        <taxon>Actinomycetota</taxon>
        <taxon>Actinomycetes</taxon>
        <taxon>Kineosporiales</taxon>
        <taxon>Kineosporiaceae</taxon>
        <taxon>Kineosporia</taxon>
    </lineage>
</organism>
<dbReference type="Gene3D" id="2.40.10.240">
    <property type="entry name" value="QueA-like"/>
    <property type="match status" value="1"/>
</dbReference>
<name>A0A9X1SSB3_9ACTN</name>
<dbReference type="AlphaFoldDB" id="A0A9X1SSB3"/>
<dbReference type="RefSeq" id="WP_231438870.1">
    <property type="nucleotide sequence ID" value="NZ_JAJOMB010000001.1"/>
</dbReference>
<evidence type="ECO:0000256" key="5">
    <source>
        <dbReference type="SAM" id="MobiDB-lite"/>
    </source>
</evidence>
<keyword evidence="7" id="KW-1185">Reference proteome</keyword>
<dbReference type="EMBL" id="JAJOMB010000001">
    <property type="protein sequence ID" value="MCD5309430.1"/>
    <property type="molecule type" value="Genomic_DNA"/>
</dbReference>
<dbReference type="InterPro" id="IPR042119">
    <property type="entry name" value="QueA_dom2"/>
</dbReference>
<dbReference type="Pfam" id="PF02547">
    <property type="entry name" value="Queuosine_synth"/>
    <property type="match status" value="1"/>
</dbReference>
<accession>A0A9X1SSB3</accession>
<dbReference type="PANTHER" id="PTHR30307:SF0">
    <property type="entry name" value="S-ADENOSYLMETHIONINE:TRNA RIBOSYLTRANSFERASE-ISOMERASE"/>
    <property type="match status" value="1"/>
</dbReference>
<dbReference type="GO" id="GO:0051075">
    <property type="term" value="F:S-adenosylmethionine:tRNA ribosyltransferase-isomerase activity"/>
    <property type="evidence" value="ECO:0007669"/>
    <property type="project" value="TreeGrafter"/>
</dbReference>
<proteinExistence type="predicted"/>
<evidence type="ECO:0000313" key="6">
    <source>
        <dbReference type="EMBL" id="MCD5309430.1"/>
    </source>
</evidence>
<evidence type="ECO:0000256" key="2">
    <source>
        <dbReference type="ARBA" id="ARBA00022679"/>
    </source>
</evidence>
<gene>
    <name evidence="6" type="ORF">LR394_00855</name>
</gene>
<evidence type="ECO:0000313" key="7">
    <source>
        <dbReference type="Proteomes" id="UP001138997"/>
    </source>
</evidence>
<dbReference type="InterPro" id="IPR036100">
    <property type="entry name" value="QueA_sf"/>
</dbReference>
<evidence type="ECO:0000256" key="4">
    <source>
        <dbReference type="ARBA" id="ARBA00022785"/>
    </source>
</evidence>
<evidence type="ECO:0000256" key="3">
    <source>
        <dbReference type="ARBA" id="ARBA00022691"/>
    </source>
</evidence>
<dbReference type="InterPro" id="IPR003699">
    <property type="entry name" value="QueA"/>
</dbReference>
<dbReference type="Gene3D" id="3.40.1780.10">
    <property type="entry name" value="QueA-like"/>
    <property type="match status" value="1"/>
</dbReference>
<keyword evidence="3" id="KW-0949">S-adenosyl-L-methionine</keyword>
<dbReference type="PANTHER" id="PTHR30307">
    <property type="entry name" value="S-ADENOSYLMETHIONINE:TRNA RIBOSYLTRANSFERASE-ISOMERASE"/>
    <property type="match status" value="1"/>
</dbReference>
<reference evidence="6" key="1">
    <citation type="submission" date="2021-11" db="EMBL/GenBank/DDBJ databases">
        <title>Streptomyces corallinus and Kineosporia corallina sp. nov., two new coral-derived marine actinobacteria.</title>
        <authorList>
            <person name="Buangrab K."/>
            <person name="Sutthacheep M."/>
            <person name="Yeemin T."/>
            <person name="Harunari E."/>
            <person name="Igarashi Y."/>
            <person name="Sripreechasak P."/>
            <person name="Kanchanasin P."/>
            <person name="Tanasupawat S."/>
            <person name="Phongsopitanun W."/>
        </authorList>
    </citation>
    <scope>NUCLEOTIDE SEQUENCE</scope>
    <source>
        <strain evidence="6">JCM 31032</strain>
    </source>
</reference>
<dbReference type="InterPro" id="IPR042118">
    <property type="entry name" value="QueA_dom1"/>
</dbReference>
<dbReference type="SUPFAM" id="SSF111337">
    <property type="entry name" value="QueA-like"/>
    <property type="match status" value="1"/>
</dbReference>
<dbReference type="Proteomes" id="UP001138997">
    <property type="component" value="Unassembled WGS sequence"/>
</dbReference>
<comment type="caution">
    <text evidence="6">The sequence shown here is derived from an EMBL/GenBank/DDBJ whole genome shotgun (WGS) entry which is preliminary data.</text>
</comment>
<keyword evidence="4" id="KW-0671">Queuosine biosynthesis</keyword>
<keyword evidence="1" id="KW-0963">Cytoplasm</keyword>
<dbReference type="GO" id="GO:0008616">
    <property type="term" value="P:tRNA queuosine(34) biosynthetic process"/>
    <property type="evidence" value="ECO:0007669"/>
    <property type="project" value="UniProtKB-KW"/>
</dbReference>
<sequence length="346" mass="37642">MIPPHTVFELPDNSEATEPAEARGLPRDGVRLMVAGPDELHDTRFHRIGEHLQPGDLLVVNTSATRAAALEGTHPRLGTVVVHFSLQMPDGSWVVEVRTSPDASKSIRSCSPGDIIRLDRGPQLELVTPRVPSEKRLWRTQPILAQALQDAGPRPIRYGYLRHQWPLESYQTVFADPRNIGSSAEMPSAGRPFTTDLVTALVAQGIRVAPITLHAGVSSLETGEAPPAEPYRVPSSTAALVNWTRRTGGRVIAVGTTVTRALESAAGKDGRVRTADGWTDLVISREHPVRVVNGLITGWHDPQASHLLMLEAVAGPDLVRRAYRHAVSSGYLWHEFGDSCLFLPPG</sequence>
<keyword evidence="2" id="KW-0808">Transferase</keyword>
<protein>
    <submittedName>
        <fullName evidence="6">S-adenosylmethionine:tRNA ribosyltransferase-isomerase</fullName>
    </submittedName>
</protein>